<dbReference type="Gene3D" id="2.30.60.10">
    <property type="entry name" value="Cyanovirin-N"/>
    <property type="match status" value="1"/>
</dbReference>
<feature type="signal peptide" evidence="1">
    <location>
        <begin position="1"/>
        <end position="19"/>
    </location>
</feature>
<dbReference type="EMBL" id="QVQW01000135">
    <property type="protein sequence ID" value="RKU39897.1"/>
    <property type="molecule type" value="Genomic_DNA"/>
</dbReference>
<evidence type="ECO:0000256" key="1">
    <source>
        <dbReference type="SAM" id="SignalP"/>
    </source>
</evidence>
<feature type="domain" description="Cyanovirin-N" evidence="2">
    <location>
        <begin position="26"/>
        <end position="131"/>
    </location>
</feature>
<accession>A0A420XW82</accession>
<organism evidence="3 4">
    <name type="scientific">Coniochaeta pulveracea</name>
    <dbReference type="NCBI Taxonomy" id="177199"/>
    <lineage>
        <taxon>Eukaryota</taxon>
        <taxon>Fungi</taxon>
        <taxon>Dikarya</taxon>
        <taxon>Ascomycota</taxon>
        <taxon>Pezizomycotina</taxon>
        <taxon>Sordariomycetes</taxon>
        <taxon>Sordariomycetidae</taxon>
        <taxon>Coniochaetales</taxon>
        <taxon>Coniochaetaceae</taxon>
        <taxon>Coniochaeta</taxon>
    </lineage>
</organism>
<sequence length="236" mass="25479">MIFSSLVTIAVSLVGLVLSDDGNPQNFRKTCANPSVDGTTLTAQCQEDCREVCHNFYASSMPLGYCIGYNPGGVLYPQENGNFNTSCHTCWNNWDHPDTMTCNCTNDDGRMTQPSINLNTAVGTHCGRLACWHYIHDLGPPLGKPDETYCEIQSDLPSGQKHAAQPTAAPDLLYVHQGVIRRQLSLNASVTGISATYATFNSSTLPAPLTISLPSSWFPSHAPTLTVIHSSTKSVA</sequence>
<proteinExistence type="predicted"/>
<dbReference type="InterPro" id="IPR036673">
    <property type="entry name" value="Cyanovirin-N_sf"/>
</dbReference>
<reference evidence="3 4" key="1">
    <citation type="submission" date="2018-08" db="EMBL/GenBank/DDBJ databases">
        <title>Draft genome of the lignicolous fungus Coniochaeta pulveracea.</title>
        <authorList>
            <person name="Borstlap C.J."/>
            <person name="De Witt R.N."/>
            <person name="Botha A."/>
            <person name="Volschenk H."/>
        </authorList>
    </citation>
    <scope>NUCLEOTIDE SEQUENCE [LARGE SCALE GENOMIC DNA]</scope>
    <source>
        <strain evidence="3 4">CAB683</strain>
    </source>
</reference>
<dbReference type="SMART" id="SM01111">
    <property type="entry name" value="CVNH"/>
    <property type="match status" value="1"/>
</dbReference>
<name>A0A420XW82_9PEZI</name>
<evidence type="ECO:0000313" key="4">
    <source>
        <dbReference type="Proteomes" id="UP000275385"/>
    </source>
</evidence>
<protein>
    <recommendedName>
        <fullName evidence="2">Cyanovirin-N domain-containing protein</fullName>
    </recommendedName>
</protein>
<evidence type="ECO:0000313" key="3">
    <source>
        <dbReference type="EMBL" id="RKU39897.1"/>
    </source>
</evidence>
<keyword evidence="4" id="KW-1185">Reference proteome</keyword>
<evidence type="ECO:0000259" key="2">
    <source>
        <dbReference type="SMART" id="SM01111"/>
    </source>
</evidence>
<keyword evidence="1" id="KW-0732">Signal</keyword>
<dbReference type="SUPFAM" id="SSF51322">
    <property type="entry name" value="Cyanovirin-N"/>
    <property type="match status" value="1"/>
</dbReference>
<dbReference type="AlphaFoldDB" id="A0A420XW82"/>
<gene>
    <name evidence="3" type="ORF">DL546_001676</name>
</gene>
<comment type="caution">
    <text evidence="3">The sequence shown here is derived from an EMBL/GenBank/DDBJ whole genome shotgun (WGS) entry which is preliminary data.</text>
</comment>
<feature type="chain" id="PRO_5019404739" description="Cyanovirin-N domain-containing protein" evidence="1">
    <location>
        <begin position="20"/>
        <end position="236"/>
    </location>
</feature>
<dbReference type="InterPro" id="IPR011058">
    <property type="entry name" value="Cyanovirin-N"/>
</dbReference>
<dbReference type="Proteomes" id="UP000275385">
    <property type="component" value="Unassembled WGS sequence"/>
</dbReference>
<dbReference type="Pfam" id="PF08881">
    <property type="entry name" value="CVNH"/>
    <property type="match status" value="1"/>
</dbReference>
<dbReference type="OrthoDB" id="5214550at2759"/>